<evidence type="ECO:0000313" key="1">
    <source>
        <dbReference type="EMBL" id="MED6233435.1"/>
    </source>
</evidence>
<dbReference type="EMBL" id="JAHUTI010002537">
    <property type="protein sequence ID" value="MED6233435.1"/>
    <property type="molecule type" value="Genomic_DNA"/>
</dbReference>
<comment type="caution">
    <text evidence="1">The sequence shown here is derived from an EMBL/GenBank/DDBJ whole genome shotgun (WGS) entry which is preliminary data.</text>
</comment>
<reference evidence="1 2" key="1">
    <citation type="submission" date="2021-07" db="EMBL/GenBank/DDBJ databases">
        <authorList>
            <person name="Palmer J.M."/>
        </authorList>
    </citation>
    <scope>NUCLEOTIDE SEQUENCE [LARGE SCALE GENOMIC DNA]</scope>
    <source>
        <strain evidence="1 2">AT_MEX2019</strain>
        <tissue evidence="1">Muscle</tissue>
    </source>
</reference>
<sequence length="99" mass="11367">MSGVSPTSLQLGNTQLEKSIYPPQRFLLFLLLLSCFNVSGLERVPGPFLRLWDSREPDSEPRAENMGHCRTFLGEAYLPKLLQELINDSFRRSQRTQNI</sequence>
<protein>
    <submittedName>
        <fullName evidence="1">Uncharacterized protein</fullName>
    </submittedName>
</protein>
<organism evidence="1 2">
    <name type="scientific">Ataeniobius toweri</name>
    <dbReference type="NCBI Taxonomy" id="208326"/>
    <lineage>
        <taxon>Eukaryota</taxon>
        <taxon>Metazoa</taxon>
        <taxon>Chordata</taxon>
        <taxon>Craniata</taxon>
        <taxon>Vertebrata</taxon>
        <taxon>Euteleostomi</taxon>
        <taxon>Actinopterygii</taxon>
        <taxon>Neopterygii</taxon>
        <taxon>Teleostei</taxon>
        <taxon>Neoteleostei</taxon>
        <taxon>Acanthomorphata</taxon>
        <taxon>Ovalentaria</taxon>
        <taxon>Atherinomorphae</taxon>
        <taxon>Cyprinodontiformes</taxon>
        <taxon>Goodeidae</taxon>
        <taxon>Ataeniobius</taxon>
    </lineage>
</organism>
<accession>A0ABU7A6D1</accession>
<dbReference type="Proteomes" id="UP001345963">
    <property type="component" value="Unassembled WGS sequence"/>
</dbReference>
<evidence type="ECO:0000313" key="2">
    <source>
        <dbReference type="Proteomes" id="UP001345963"/>
    </source>
</evidence>
<proteinExistence type="predicted"/>
<gene>
    <name evidence="1" type="ORF">ATANTOWER_011776</name>
</gene>
<keyword evidence="2" id="KW-1185">Reference proteome</keyword>
<name>A0ABU7A6D1_9TELE</name>